<protein>
    <submittedName>
        <fullName evidence="1">Uncharacterized protein</fullName>
    </submittedName>
</protein>
<gene>
    <name evidence="1" type="ORF">HMP0015_0372</name>
</gene>
<dbReference type="HOGENOM" id="CLU_3245807_0_0_6"/>
<dbReference type="EMBL" id="ADMT01000075">
    <property type="protein sequence ID" value="EFF84121.1"/>
    <property type="molecule type" value="Genomic_DNA"/>
</dbReference>
<comment type="caution">
    <text evidence="1">The sequence shown here is derived from an EMBL/GenBank/DDBJ whole genome shotgun (WGS) entry which is preliminary data.</text>
</comment>
<name>D4XKY0_ACIHA</name>
<proteinExistence type="predicted"/>
<reference evidence="2" key="1">
    <citation type="submission" date="2010-03" db="EMBL/GenBank/DDBJ databases">
        <title>Complete sequence of Mobiluncus curtisii ATCC 43063.</title>
        <authorList>
            <person name="Muzny D."/>
            <person name="Qin X."/>
            <person name="Deng J."/>
            <person name="Jiang H."/>
            <person name="Liu Y."/>
            <person name="Qu J."/>
            <person name="Song X.-Z."/>
            <person name="Zhang L."/>
            <person name="Thornton R."/>
            <person name="Coyle M."/>
            <person name="Francisco L."/>
            <person name="Jackson L."/>
            <person name="Javaid M."/>
            <person name="Korchina V."/>
            <person name="Kovar C."/>
            <person name="Mata R."/>
            <person name="Mathew T."/>
            <person name="Ngo R."/>
            <person name="Nguyen L."/>
            <person name="Nguyen N."/>
            <person name="Okwuonu G."/>
            <person name="Ongeri F."/>
            <person name="Pham C."/>
            <person name="Simmons D."/>
            <person name="Wilczek-Boney K."/>
            <person name="Hale W."/>
            <person name="Jakkamsetti A."/>
            <person name="Pham P."/>
            <person name="Ruth R."/>
            <person name="San Lucas F."/>
            <person name="Warren J."/>
            <person name="Zhang J."/>
            <person name="Zhao Z."/>
            <person name="Zhou C."/>
            <person name="Zhu D."/>
            <person name="Lee S."/>
            <person name="Bess C."/>
            <person name="Blankenburg K."/>
            <person name="Forbes L."/>
            <person name="Fu Q."/>
            <person name="Gubbala S."/>
            <person name="Hirani K."/>
            <person name="Jayaseelan J.C."/>
            <person name="Lara F."/>
            <person name="Munidasa M."/>
            <person name="Palculict T."/>
            <person name="Patil S."/>
            <person name="Pu L.-L."/>
            <person name="Saada N."/>
            <person name="Tang L."/>
            <person name="Weissenberger G."/>
            <person name="Zhu Y."/>
            <person name="Hemphill L."/>
            <person name="Shang Y."/>
            <person name="Youmans B."/>
            <person name="Ayvaz T."/>
            <person name="Ross M."/>
            <person name="Santibanez J."/>
            <person name="Aqrawi P."/>
            <person name="Gross S."/>
            <person name="Joshi V."/>
            <person name="Fowler G."/>
            <person name="Nazareth L."/>
            <person name="Reid J."/>
            <person name="Worley K."/>
            <person name="Petrosino J."/>
            <person name="Highlander S."/>
            <person name="Gibbs R."/>
            <person name="Gibbs R."/>
        </authorList>
    </citation>
    <scope>NUCLEOTIDE SEQUENCE [LARGE SCALE GENOMIC DNA]</scope>
    <source>
        <strain evidence="2">ATCC 19194</strain>
    </source>
</reference>
<dbReference type="Proteomes" id="UP000003085">
    <property type="component" value="Unassembled WGS sequence"/>
</dbReference>
<dbReference type="AlphaFoldDB" id="D4XKY0"/>
<organism evidence="1 2">
    <name type="scientific">Acinetobacter haemolyticus ATCC 19194</name>
    <dbReference type="NCBI Taxonomy" id="707232"/>
    <lineage>
        <taxon>Bacteria</taxon>
        <taxon>Pseudomonadati</taxon>
        <taxon>Pseudomonadota</taxon>
        <taxon>Gammaproteobacteria</taxon>
        <taxon>Moraxellales</taxon>
        <taxon>Moraxellaceae</taxon>
        <taxon>Acinetobacter</taxon>
    </lineage>
</organism>
<sequence length="42" mass="4753">MLSFSSKVSEIFLTDVDNLVRMATPSECKGGGFLFFKFKMDK</sequence>
<evidence type="ECO:0000313" key="1">
    <source>
        <dbReference type="EMBL" id="EFF84121.1"/>
    </source>
</evidence>
<evidence type="ECO:0000313" key="2">
    <source>
        <dbReference type="Proteomes" id="UP000003085"/>
    </source>
</evidence>
<accession>D4XKY0</accession>